<dbReference type="Proteomes" id="UP001161017">
    <property type="component" value="Unassembled WGS sequence"/>
</dbReference>
<feature type="compositionally biased region" description="Basic residues" evidence="8">
    <location>
        <begin position="422"/>
        <end position="440"/>
    </location>
</feature>
<evidence type="ECO:0000259" key="9">
    <source>
        <dbReference type="PROSITE" id="PS51745"/>
    </source>
</evidence>
<keyword evidence="3" id="KW-0728">SH3 domain</keyword>
<dbReference type="InterPro" id="IPR000270">
    <property type="entry name" value="PB1_dom"/>
</dbReference>
<dbReference type="AlphaFoldDB" id="A0AA43QG96"/>
<keyword evidence="11" id="KW-1185">Reference proteome</keyword>
<dbReference type="Gene3D" id="1.25.40.10">
    <property type="entry name" value="Tetratricopeptide repeat domain"/>
    <property type="match status" value="1"/>
</dbReference>
<dbReference type="Pfam" id="PF13181">
    <property type="entry name" value="TPR_8"/>
    <property type="match status" value="1"/>
</dbReference>
<reference evidence="10" key="1">
    <citation type="journal article" date="2023" name="Genome Biol. Evol.">
        <title>First Whole Genome Sequence and Flow Cytometry Genome Size Data for the Lichen-Forming Fungus Ramalina farinacea (Ascomycota).</title>
        <authorList>
            <person name="Llewellyn T."/>
            <person name="Mian S."/>
            <person name="Hill R."/>
            <person name="Leitch I.J."/>
            <person name="Gaya E."/>
        </authorList>
    </citation>
    <scope>NUCLEOTIDE SEQUENCE</scope>
    <source>
        <strain evidence="10">LIQ254RAFAR</strain>
    </source>
</reference>
<sequence>MKYEIETWVTAASQYDNHEFDQALETFEQIANTAAILFNCGMINATLGQHEKAVECFQKAIKRDQYFAIAYFQQGVSNFLVGDFEEALANFNDTLLYLRGNTCINYEQLGLKYKLYSCEVLFNRGLCYIYLKQKDIGMVDLRYAAQEKQTPEHDVIDEAIQEDAEEFTVFCMGVGLIYRPSAAKVKNLKTRDYLGRARLIATADQSHVAAPDAKKAALQAAAGRSTQDRLPESVSFAASNLVRPNLHSRSRQQSEPPLNRNVFPPTPPPENENEKLRPTVFTTATSPPQLRAPSIHSISSQDQKSPPPSDHPLRPAPLKLSTSSFTSLDEKQPAPRIGTTRSASERPSYREPPRRDRDQRQQPRRLFMETTPLRHFSDEEADIDEHPDEELYSPPSTHSQHRHTGGSSSSYHGTSDRSHPPPTRRRHHHRSRSRGARRTHYSIEEEDENVAAASSPSSSSPEDADPDIFNKDTTNLSISASRKVPDLRNLRIKLHYRDDTRFIMLPPTTAFETFVEKVREKLKVERNTEVKVKVRDEEGDLITMGDADDWEIALESVRKGFEGECAGGGGDVGGGGGGDALGGMGKMEVWVV</sequence>
<dbReference type="InterPro" id="IPR011990">
    <property type="entry name" value="TPR-like_helical_dom_sf"/>
</dbReference>
<dbReference type="EMBL" id="JAPUFD010000002">
    <property type="protein sequence ID" value="MDI1485980.1"/>
    <property type="molecule type" value="Genomic_DNA"/>
</dbReference>
<comment type="caution">
    <text evidence="10">The sequence shown here is derived from an EMBL/GenBank/DDBJ whole genome shotgun (WGS) entry which is preliminary data.</text>
</comment>
<evidence type="ECO:0000256" key="8">
    <source>
        <dbReference type="SAM" id="MobiDB-lite"/>
    </source>
</evidence>
<evidence type="ECO:0000256" key="3">
    <source>
        <dbReference type="ARBA" id="ARBA00022443"/>
    </source>
</evidence>
<protein>
    <recommendedName>
        <fullName evidence="9">PB1 domain-containing protein</fullName>
    </recommendedName>
</protein>
<evidence type="ECO:0000256" key="7">
    <source>
        <dbReference type="PROSITE-ProRule" id="PRU00339"/>
    </source>
</evidence>
<dbReference type="PANTHER" id="PTHR15175:SF0">
    <property type="entry name" value="SH3 DOMAIN-CONTAINING PROTEIN C23A1.17"/>
    <property type="match status" value="1"/>
</dbReference>
<dbReference type="FunFam" id="1.25.40.10:FF:000017">
    <property type="entry name" value="NADPH oxidase regulator NoxR"/>
    <property type="match status" value="1"/>
</dbReference>
<accession>A0AA43QG96</accession>
<comment type="subcellular location">
    <subcellularLocation>
        <location evidence="1">Cytoplasm</location>
    </subcellularLocation>
</comment>
<gene>
    <name evidence="10" type="ORF">OHK93_004169</name>
</gene>
<dbReference type="PANTHER" id="PTHR15175">
    <property type="entry name" value="NEUTROPHIL CYTOSOLIC FACTOR 2, NEUTROPHIL NADPH OXIDASE FACTOR 2"/>
    <property type="match status" value="1"/>
</dbReference>
<feature type="region of interest" description="Disordered" evidence="8">
    <location>
        <begin position="241"/>
        <end position="474"/>
    </location>
</feature>
<feature type="domain" description="PB1" evidence="9">
    <location>
        <begin position="489"/>
        <end position="565"/>
    </location>
</feature>
<dbReference type="SUPFAM" id="SSF48452">
    <property type="entry name" value="TPR-like"/>
    <property type="match status" value="1"/>
</dbReference>
<name>A0AA43QG96_9LECA</name>
<evidence type="ECO:0000256" key="5">
    <source>
        <dbReference type="ARBA" id="ARBA00022737"/>
    </source>
</evidence>
<evidence type="ECO:0000313" key="11">
    <source>
        <dbReference type="Proteomes" id="UP001161017"/>
    </source>
</evidence>
<dbReference type="InterPro" id="IPR051864">
    <property type="entry name" value="NCF2_NOXA1"/>
</dbReference>
<dbReference type="Gene3D" id="3.10.20.90">
    <property type="entry name" value="Phosphatidylinositol 3-kinase Catalytic Subunit, Chain A, domain 1"/>
    <property type="match status" value="1"/>
</dbReference>
<dbReference type="InterPro" id="IPR019734">
    <property type="entry name" value="TPR_rpt"/>
</dbReference>
<proteinExistence type="inferred from homology"/>
<feature type="compositionally biased region" description="Basic and acidic residues" evidence="8">
    <location>
        <begin position="343"/>
        <end position="361"/>
    </location>
</feature>
<keyword evidence="5" id="KW-0677">Repeat</keyword>
<evidence type="ECO:0000256" key="4">
    <source>
        <dbReference type="ARBA" id="ARBA00022490"/>
    </source>
</evidence>
<evidence type="ECO:0000256" key="2">
    <source>
        <dbReference type="ARBA" id="ARBA00008051"/>
    </source>
</evidence>
<evidence type="ECO:0000256" key="6">
    <source>
        <dbReference type="ARBA" id="ARBA00022803"/>
    </source>
</evidence>
<evidence type="ECO:0000256" key="1">
    <source>
        <dbReference type="ARBA" id="ARBA00004496"/>
    </source>
</evidence>
<evidence type="ECO:0000313" key="10">
    <source>
        <dbReference type="EMBL" id="MDI1485980.1"/>
    </source>
</evidence>
<dbReference type="Pfam" id="PF00564">
    <property type="entry name" value="PB1"/>
    <property type="match status" value="1"/>
</dbReference>
<dbReference type="SMART" id="SM00028">
    <property type="entry name" value="TPR"/>
    <property type="match status" value="3"/>
</dbReference>
<feature type="compositionally biased region" description="Acidic residues" evidence="8">
    <location>
        <begin position="379"/>
        <end position="391"/>
    </location>
</feature>
<dbReference type="PROSITE" id="PS50005">
    <property type="entry name" value="TPR"/>
    <property type="match status" value="1"/>
</dbReference>
<comment type="similarity">
    <text evidence="2">Belongs to the NCF2/NOXA1 family.</text>
</comment>
<feature type="compositionally biased region" description="Low complexity" evidence="8">
    <location>
        <begin position="451"/>
        <end position="461"/>
    </location>
</feature>
<dbReference type="SMART" id="SM00666">
    <property type="entry name" value="PB1"/>
    <property type="match status" value="1"/>
</dbReference>
<dbReference type="SUPFAM" id="SSF54277">
    <property type="entry name" value="CAD &amp; PB1 domains"/>
    <property type="match status" value="1"/>
</dbReference>
<dbReference type="GO" id="GO:0005737">
    <property type="term" value="C:cytoplasm"/>
    <property type="evidence" value="ECO:0007669"/>
    <property type="project" value="UniProtKB-SubCell"/>
</dbReference>
<dbReference type="InterPro" id="IPR053793">
    <property type="entry name" value="PB1-like"/>
</dbReference>
<organism evidence="10 11">
    <name type="scientific">Ramalina farinacea</name>
    <dbReference type="NCBI Taxonomy" id="258253"/>
    <lineage>
        <taxon>Eukaryota</taxon>
        <taxon>Fungi</taxon>
        <taxon>Dikarya</taxon>
        <taxon>Ascomycota</taxon>
        <taxon>Pezizomycotina</taxon>
        <taxon>Lecanoromycetes</taxon>
        <taxon>OSLEUM clade</taxon>
        <taxon>Lecanoromycetidae</taxon>
        <taxon>Lecanorales</taxon>
        <taxon>Lecanorineae</taxon>
        <taxon>Ramalinaceae</taxon>
        <taxon>Ramalina</taxon>
    </lineage>
</organism>
<dbReference type="PROSITE" id="PS51745">
    <property type="entry name" value="PB1"/>
    <property type="match status" value="1"/>
</dbReference>
<keyword evidence="4" id="KW-0963">Cytoplasm</keyword>
<feature type="repeat" description="TPR" evidence="7">
    <location>
        <begin position="34"/>
        <end position="67"/>
    </location>
</feature>
<keyword evidence="6 7" id="KW-0802">TPR repeat</keyword>